<dbReference type="SUPFAM" id="SSF69360">
    <property type="entry name" value="Cell wall binding repeat"/>
    <property type="match status" value="1"/>
</dbReference>
<accession>A0A8J7PCS8</accession>
<dbReference type="Pfam" id="PF14903">
    <property type="entry name" value="WG_beta_rep"/>
    <property type="match status" value="5"/>
</dbReference>
<dbReference type="PANTHER" id="PTHR37841:SF1">
    <property type="entry name" value="DUF3298 DOMAIN-CONTAINING PROTEIN"/>
    <property type="match status" value="1"/>
</dbReference>
<organism evidence="1 2">
    <name type="scientific">Candidatus Obscuribacter phosphatis</name>
    <dbReference type="NCBI Taxonomy" id="1906157"/>
    <lineage>
        <taxon>Bacteria</taxon>
        <taxon>Bacillati</taxon>
        <taxon>Candidatus Melainabacteria</taxon>
        <taxon>Candidatus Obscuribacterales</taxon>
        <taxon>Candidatus Obscuribacteraceae</taxon>
        <taxon>Candidatus Obscuribacter</taxon>
    </lineage>
</organism>
<gene>
    <name evidence="1" type="ORF">J0M35_10005</name>
</gene>
<sequence length="297" mass="33245">MNVEFEDCKDFSEGLAEARKNGEWGFVDLNGKYVVAPSFQETRHFSCGLAAVRLNDKWGFVEKEGKTRISPQYENAAPFSEGLAAVRRDGKWGFIDEHGELVIPNIYEKVRRFSGGLAAVAESKSAWKFIDTTGATRFNLAEGKLSKDFSDRKIYNELDSVTNHNCDLKLQCLEFSEKLLPAFIGEKWGYLDESGNVVIQPQFLIAAPFSEGVAVVAKQPGKFVYIDKSGNELFAGKQFDYATSFSEGRALVFKKSKDYFYIDRSGKQVGSKTFCMAHPFSDGYALVNDYLTSSYSL</sequence>
<dbReference type="AlphaFoldDB" id="A0A8J7PCS8"/>
<evidence type="ECO:0000313" key="2">
    <source>
        <dbReference type="Proteomes" id="UP000664277"/>
    </source>
</evidence>
<protein>
    <submittedName>
        <fullName evidence="1">WG repeat-containing protein</fullName>
    </submittedName>
</protein>
<dbReference type="PANTHER" id="PTHR37841">
    <property type="entry name" value="GLR2918 PROTEIN"/>
    <property type="match status" value="1"/>
</dbReference>
<dbReference type="Proteomes" id="UP000664277">
    <property type="component" value="Unassembled WGS sequence"/>
</dbReference>
<evidence type="ECO:0000313" key="1">
    <source>
        <dbReference type="EMBL" id="MBN8660686.1"/>
    </source>
</evidence>
<comment type="caution">
    <text evidence="1">The sequence shown here is derived from an EMBL/GenBank/DDBJ whole genome shotgun (WGS) entry which is preliminary data.</text>
</comment>
<proteinExistence type="predicted"/>
<name>A0A8J7PCS8_9BACT</name>
<dbReference type="EMBL" id="JAFLCK010000012">
    <property type="protein sequence ID" value="MBN8660686.1"/>
    <property type="molecule type" value="Genomic_DNA"/>
</dbReference>
<dbReference type="InterPro" id="IPR032774">
    <property type="entry name" value="WG_beta_rep"/>
</dbReference>
<reference evidence="1" key="1">
    <citation type="submission" date="2021-02" db="EMBL/GenBank/DDBJ databases">
        <title>Genome-Resolved Metagenomics of a Microbial Community Performing Photosynthetic Biological Nutrient Removal.</title>
        <authorList>
            <person name="Mcdaniel E.A."/>
        </authorList>
    </citation>
    <scope>NUCLEOTIDE SEQUENCE</scope>
    <source>
        <strain evidence="1">UWPOB_OBS1</strain>
    </source>
</reference>